<evidence type="ECO:0000313" key="1">
    <source>
        <dbReference type="EMBL" id="KYG70335.1"/>
    </source>
</evidence>
<organism evidence="1 2">
    <name type="scientific">Bdellovibrio bacteriovorus</name>
    <dbReference type="NCBI Taxonomy" id="959"/>
    <lineage>
        <taxon>Bacteria</taxon>
        <taxon>Pseudomonadati</taxon>
        <taxon>Bdellovibrionota</taxon>
        <taxon>Bdellovibrionia</taxon>
        <taxon>Bdellovibrionales</taxon>
        <taxon>Pseudobdellovibrionaceae</taxon>
        <taxon>Bdellovibrio</taxon>
    </lineage>
</organism>
<dbReference type="RefSeq" id="WP_063242813.1">
    <property type="nucleotide sequence ID" value="NZ_LUKF01000002.1"/>
</dbReference>
<name>A0A150WV23_BDEBC</name>
<dbReference type="EMBL" id="LUKF01000002">
    <property type="protein sequence ID" value="KYG70335.1"/>
    <property type="molecule type" value="Genomic_DNA"/>
</dbReference>
<protein>
    <submittedName>
        <fullName evidence="1">Uncharacterized protein</fullName>
    </submittedName>
</protein>
<dbReference type="AlphaFoldDB" id="A0A150WV23"/>
<gene>
    <name evidence="1" type="ORF">AZI85_14460</name>
</gene>
<dbReference type="Proteomes" id="UP000075391">
    <property type="component" value="Unassembled WGS sequence"/>
</dbReference>
<comment type="caution">
    <text evidence="1">The sequence shown here is derived from an EMBL/GenBank/DDBJ whole genome shotgun (WGS) entry which is preliminary data.</text>
</comment>
<reference evidence="1 2" key="1">
    <citation type="submission" date="2016-03" db="EMBL/GenBank/DDBJ databases">
        <authorList>
            <person name="Ploux O."/>
        </authorList>
    </citation>
    <scope>NUCLEOTIDE SEQUENCE [LARGE SCALE GENOMIC DNA]</scope>
    <source>
        <strain evidence="1 2">BER2</strain>
    </source>
</reference>
<proteinExistence type="predicted"/>
<accession>A0A150WV23</accession>
<evidence type="ECO:0000313" key="2">
    <source>
        <dbReference type="Proteomes" id="UP000075391"/>
    </source>
</evidence>
<sequence length="147" mass="16856">MRRNLVVGSLVITVVFAYVSVWFYKSLALSEAVLTREDQQYYEGCHSIFEKISSSVSIPASPISSTGKAMFCELRISFLMKKYLYVTIYGVTDLEQQNVVSKILQQNSPDNLLVKLVIFEKENWKKSSSGDVSRGDEKKILERWIDR</sequence>